<dbReference type="GO" id="GO:0005634">
    <property type="term" value="C:nucleus"/>
    <property type="evidence" value="ECO:0007669"/>
    <property type="project" value="UniProtKB-SubCell"/>
</dbReference>
<dbReference type="GO" id="GO:0007064">
    <property type="term" value="P:mitotic sister chromatid cohesion"/>
    <property type="evidence" value="ECO:0007669"/>
    <property type="project" value="InterPro"/>
</dbReference>
<evidence type="ECO:0000256" key="3">
    <source>
        <dbReference type="ARBA" id="ARBA00022763"/>
    </source>
</evidence>
<dbReference type="Pfam" id="PF20168">
    <property type="entry name" value="PDS5"/>
    <property type="match status" value="1"/>
</dbReference>
<dbReference type="Proteomes" id="UP001370490">
    <property type="component" value="Unassembled WGS sequence"/>
</dbReference>
<dbReference type="PANTHER" id="PTHR12663:SF3">
    <property type="entry name" value="SISTER CHROMATID COHESION PROTEIN PDS5 HOMOLOG C"/>
    <property type="match status" value="1"/>
</dbReference>
<evidence type="ECO:0000313" key="9">
    <source>
        <dbReference type="EMBL" id="KAK6912515.1"/>
    </source>
</evidence>
<sequence>MTASEKELQEQLLAAGNKLLQHPTSADELLPLLDKIEGYLSKVEQSPSKAMQNALSPSMNALVADEFLRHLDADVRVSVASCISEITRITAPEAPYDDDQMKEIFKLIVSSFEHLSERSSRSYHKRTLILETVAKIRSCVVMLDLECDALILEMFQHFFNAIRDHHPENVFSSMETIMSLVLEESEDITLELLSPILASVRKDNKEVQPIARKLGERVLEHCSAKLKPCLLQAIKSSDISLADYSIVVASICNEISGSVEHTDANAPAESVVGKERASNAAAEVQCPAEEDLAIHKSPKSVMSNGVTEAGKDGLSLEADVSKKTEPDHPVSQSKASNVSNKDEPDAVDSEEVIKSKSEQTTKRRGKKSSSLKNSGEPSDSSRIDGEKDAGKQHELPTIQGKEIEDALPEISSTKETDGRLENEKEADKQVAVPKALESEASPTTGGNVPDESHSKRGGRGKKKESLVKDATTSSNVVSKPEGKGGSELKKQKSSGKKGVSGSKNGDRSQPASDAASKNDGIGNDGDGEPLDDSIKVDASNKEERTSSKQKRGRGKPTLAKGATKSSASYDTKDKVSTPKTTEKSGKDKPQLEETPKITSKRKRTPGKEQVSDTKDFGENLVGSKGQATDGPTVDSSSDMPQKKKIKTNSDSSSKHGKMDASPRRSRASSSGKAKGAAMKTGRKPNDDSKVHGKTKDDSSKTVGKVEPSHSSKTKDHTIKSGGRSTDDASKSAGKSKVDHGSTSKLGKKSNQETPKNVSKSKRKTPQSGSRTAENGIEKVKPGSSNVEEIEDMSTKSPDSEKVPDNEKLKSPESAKRQESEGKALKKRRKG</sequence>
<feature type="region of interest" description="Disordered" evidence="8">
    <location>
        <begin position="321"/>
        <end position="830"/>
    </location>
</feature>
<keyword evidence="7" id="KW-0131">Cell cycle</keyword>
<dbReference type="GO" id="GO:0006281">
    <property type="term" value="P:DNA repair"/>
    <property type="evidence" value="ECO:0007669"/>
    <property type="project" value="UniProtKB-KW"/>
</dbReference>
<feature type="compositionally biased region" description="Polar residues" evidence="8">
    <location>
        <begin position="330"/>
        <end position="339"/>
    </location>
</feature>
<reference evidence="9 10" key="1">
    <citation type="submission" date="2023-12" db="EMBL/GenBank/DDBJ databases">
        <title>A high-quality genome assembly for Dillenia turbinata (Dilleniales).</title>
        <authorList>
            <person name="Chanderbali A."/>
        </authorList>
    </citation>
    <scope>NUCLEOTIDE SEQUENCE [LARGE SCALE GENOMIC DNA]</scope>
    <source>
        <strain evidence="9">LSX21</strain>
        <tissue evidence="9">Leaf</tissue>
    </source>
</reference>
<proteinExistence type="predicted"/>
<keyword evidence="10" id="KW-1185">Reference proteome</keyword>
<dbReference type="GO" id="GO:0051301">
    <property type="term" value="P:cell division"/>
    <property type="evidence" value="ECO:0007669"/>
    <property type="project" value="UniProtKB-KW"/>
</dbReference>
<dbReference type="AlphaFoldDB" id="A0AAN8UBR8"/>
<feature type="compositionally biased region" description="Low complexity" evidence="8">
    <location>
        <begin position="667"/>
        <end position="679"/>
    </location>
</feature>
<dbReference type="EMBL" id="JBAMMX010000027">
    <property type="protein sequence ID" value="KAK6912515.1"/>
    <property type="molecule type" value="Genomic_DNA"/>
</dbReference>
<feature type="compositionally biased region" description="Basic and acidic residues" evidence="8">
    <location>
        <begin position="652"/>
        <end position="662"/>
    </location>
</feature>
<keyword evidence="3" id="KW-0227">DNA damage</keyword>
<evidence type="ECO:0000256" key="7">
    <source>
        <dbReference type="ARBA" id="ARBA00023306"/>
    </source>
</evidence>
<feature type="compositionally biased region" description="Basic and acidic residues" evidence="8">
    <location>
        <begin position="570"/>
        <end position="595"/>
    </location>
</feature>
<dbReference type="InterPro" id="IPR016024">
    <property type="entry name" value="ARM-type_fold"/>
</dbReference>
<keyword evidence="5" id="KW-0234">DNA repair</keyword>
<comment type="caution">
    <text evidence="9">The sequence shown here is derived from an EMBL/GenBank/DDBJ whole genome shotgun (WGS) entry which is preliminary data.</text>
</comment>
<feature type="non-terminal residue" evidence="9">
    <location>
        <position position="830"/>
    </location>
</feature>
<dbReference type="GO" id="GO:0000785">
    <property type="term" value="C:chromatin"/>
    <property type="evidence" value="ECO:0007669"/>
    <property type="project" value="TreeGrafter"/>
</dbReference>
<keyword evidence="4" id="KW-0498">Mitosis</keyword>
<feature type="compositionally biased region" description="Basic and acidic residues" evidence="8">
    <location>
        <begin position="351"/>
        <end position="361"/>
    </location>
</feature>
<feature type="compositionally biased region" description="Basic and acidic residues" evidence="8">
    <location>
        <begin position="605"/>
        <end position="617"/>
    </location>
</feature>
<dbReference type="GO" id="GO:0035825">
    <property type="term" value="P:homologous recombination"/>
    <property type="evidence" value="ECO:0007669"/>
    <property type="project" value="UniProtKB-ARBA"/>
</dbReference>
<evidence type="ECO:0000256" key="1">
    <source>
        <dbReference type="ARBA" id="ARBA00004123"/>
    </source>
</evidence>
<feature type="compositionally biased region" description="Basic and acidic residues" evidence="8">
    <location>
        <begin position="706"/>
        <end position="741"/>
    </location>
</feature>
<dbReference type="SUPFAM" id="SSF48371">
    <property type="entry name" value="ARM repeat"/>
    <property type="match status" value="1"/>
</dbReference>
<organism evidence="9 10">
    <name type="scientific">Dillenia turbinata</name>
    <dbReference type="NCBI Taxonomy" id="194707"/>
    <lineage>
        <taxon>Eukaryota</taxon>
        <taxon>Viridiplantae</taxon>
        <taxon>Streptophyta</taxon>
        <taxon>Embryophyta</taxon>
        <taxon>Tracheophyta</taxon>
        <taxon>Spermatophyta</taxon>
        <taxon>Magnoliopsida</taxon>
        <taxon>eudicotyledons</taxon>
        <taxon>Gunneridae</taxon>
        <taxon>Pentapetalae</taxon>
        <taxon>Dilleniales</taxon>
        <taxon>Dilleniaceae</taxon>
        <taxon>Dillenia</taxon>
    </lineage>
</organism>
<keyword evidence="2" id="KW-0132">Cell division</keyword>
<evidence type="ECO:0000256" key="8">
    <source>
        <dbReference type="SAM" id="MobiDB-lite"/>
    </source>
</evidence>
<evidence type="ECO:0000313" key="10">
    <source>
        <dbReference type="Proteomes" id="UP001370490"/>
    </source>
</evidence>
<feature type="compositionally biased region" description="Basic and acidic residues" evidence="8">
    <location>
        <begin position="532"/>
        <end position="546"/>
    </location>
</feature>
<name>A0AAN8UBR8_9MAGN</name>
<feature type="compositionally biased region" description="Basic and acidic residues" evidence="8">
    <location>
        <begin position="480"/>
        <end position="490"/>
    </location>
</feature>
<accession>A0AAN8UBR8</accession>
<feature type="compositionally biased region" description="Basic and acidic residues" evidence="8">
    <location>
        <begin position="379"/>
        <end position="394"/>
    </location>
</feature>
<dbReference type="InterPro" id="IPR039776">
    <property type="entry name" value="Pds5"/>
</dbReference>
<feature type="compositionally biased region" description="Basic and acidic residues" evidence="8">
    <location>
        <begin position="683"/>
        <end position="699"/>
    </location>
</feature>
<dbReference type="PANTHER" id="PTHR12663">
    <property type="entry name" value="ANDROGEN INDUCED INHIBITOR OF PROLIFERATION AS3 / PDS5-RELATED"/>
    <property type="match status" value="1"/>
</dbReference>
<evidence type="ECO:0000256" key="5">
    <source>
        <dbReference type="ARBA" id="ARBA00023204"/>
    </source>
</evidence>
<evidence type="ECO:0000256" key="6">
    <source>
        <dbReference type="ARBA" id="ARBA00023242"/>
    </source>
</evidence>
<keyword evidence="6" id="KW-0539">Nucleus</keyword>
<evidence type="ECO:0000256" key="4">
    <source>
        <dbReference type="ARBA" id="ARBA00022776"/>
    </source>
</evidence>
<comment type="subcellular location">
    <subcellularLocation>
        <location evidence="1">Nucleus</location>
    </subcellularLocation>
</comment>
<protein>
    <submittedName>
        <fullName evidence="9">Uncharacterized protein</fullName>
    </submittedName>
</protein>
<gene>
    <name evidence="9" type="ORF">RJ641_022116</name>
</gene>
<feature type="compositionally biased region" description="Basic and acidic residues" evidence="8">
    <location>
        <begin position="412"/>
        <end position="428"/>
    </location>
</feature>
<evidence type="ECO:0000256" key="2">
    <source>
        <dbReference type="ARBA" id="ARBA00022618"/>
    </source>
</evidence>
<feature type="compositionally biased region" description="Basic and acidic residues" evidence="8">
    <location>
        <begin position="797"/>
        <end position="823"/>
    </location>
</feature>